<evidence type="ECO:0000313" key="2">
    <source>
        <dbReference type="Ensembl" id="ENSECRP00000004495.1"/>
    </source>
</evidence>
<evidence type="ECO:0000313" key="3">
    <source>
        <dbReference type="Proteomes" id="UP000694620"/>
    </source>
</evidence>
<reference evidence="2" key="2">
    <citation type="submission" date="2025-08" db="UniProtKB">
        <authorList>
            <consortium name="Ensembl"/>
        </authorList>
    </citation>
    <scope>IDENTIFICATION</scope>
</reference>
<dbReference type="InterPro" id="IPR004244">
    <property type="entry name" value="Transposase_22"/>
</dbReference>
<proteinExistence type="predicted"/>
<feature type="coiled-coil region" evidence="1">
    <location>
        <begin position="46"/>
        <end position="80"/>
    </location>
</feature>
<sequence>FIQPEGSITVYANHLKLEKALQSALSPTPREPGTSAVIEVTASPTVHESRNDLSELKLMIAELKQEIKNDNKEINKYYAQDKREDKLAALEDGCRRNKIRIEGFPANRESPNPVKFIAELFSKIIVEDFKSDTEKAEVYRIRGLNNSKHRTFIVRFEKLQSNLNVMSLLRQKQEIMFENNLICIFLDFSPSTATKCASFYNIKQHLRKADIRYSLLYPAKLKVEIQGKHYIFTSREEADKELRKEIKRASYL</sequence>
<keyword evidence="3" id="KW-1185">Reference proteome</keyword>
<reference evidence="2" key="1">
    <citation type="submission" date="2021-06" db="EMBL/GenBank/DDBJ databases">
        <authorList>
            <consortium name="Wellcome Sanger Institute Data Sharing"/>
        </authorList>
    </citation>
    <scope>NUCLEOTIDE SEQUENCE [LARGE SCALE GENOMIC DNA]</scope>
</reference>
<dbReference type="Ensembl" id="ENSECRT00000004564.1">
    <property type="protein sequence ID" value="ENSECRP00000004495.1"/>
    <property type="gene ID" value="ENSECRG00000003058.1"/>
</dbReference>
<name>A0A8C4RNA6_ERPCA</name>
<evidence type="ECO:0008006" key="4">
    <source>
        <dbReference type="Google" id="ProtNLM"/>
    </source>
</evidence>
<dbReference type="Proteomes" id="UP000694620">
    <property type="component" value="Chromosome 5"/>
</dbReference>
<accession>A0A8C4RNA6</accession>
<evidence type="ECO:0000256" key="1">
    <source>
        <dbReference type="SAM" id="Coils"/>
    </source>
</evidence>
<dbReference type="InterPro" id="IPR042566">
    <property type="entry name" value="L1_C"/>
</dbReference>
<dbReference type="GeneTree" id="ENSGT00980000202048"/>
<dbReference type="Gene3D" id="3.30.250.20">
    <property type="entry name" value="L1 transposable element, C-terminal domain"/>
    <property type="match status" value="1"/>
</dbReference>
<reference evidence="2" key="3">
    <citation type="submission" date="2025-09" db="UniProtKB">
        <authorList>
            <consortium name="Ensembl"/>
        </authorList>
    </citation>
    <scope>IDENTIFICATION</scope>
</reference>
<organism evidence="2 3">
    <name type="scientific">Erpetoichthys calabaricus</name>
    <name type="common">Rope fish</name>
    <name type="synonym">Calamoichthys calabaricus</name>
    <dbReference type="NCBI Taxonomy" id="27687"/>
    <lineage>
        <taxon>Eukaryota</taxon>
        <taxon>Metazoa</taxon>
        <taxon>Chordata</taxon>
        <taxon>Craniata</taxon>
        <taxon>Vertebrata</taxon>
        <taxon>Euteleostomi</taxon>
        <taxon>Actinopterygii</taxon>
        <taxon>Polypteriformes</taxon>
        <taxon>Polypteridae</taxon>
        <taxon>Erpetoichthys</taxon>
    </lineage>
</organism>
<keyword evidence="1" id="KW-0175">Coiled coil</keyword>
<protein>
    <recommendedName>
        <fullName evidence="4">L1 transposable element RRM domain-containing protein</fullName>
    </recommendedName>
</protein>
<dbReference type="AlphaFoldDB" id="A0A8C4RNA6"/>
<dbReference type="PANTHER" id="PTHR11505">
    <property type="entry name" value="L1 TRANSPOSABLE ELEMENT-RELATED"/>
    <property type="match status" value="1"/>
</dbReference>